<evidence type="ECO:0000313" key="11">
    <source>
        <dbReference type="EMBL" id="MSA95747.1"/>
    </source>
</evidence>
<protein>
    <recommendedName>
        <fullName evidence="8">Arginine repressor</fullName>
    </recommendedName>
</protein>
<dbReference type="Gene3D" id="3.30.1360.40">
    <property type="match status" value="1"/>
</dbReference>
<evidence type="ECO:0000256" key="8">
    <source>
        <dbReference type="HAMAP-Rule" id="MF_00173"/>
    </source>
</evidence>
<evidence type="ECO:0000256" key="3">
    <source>
        <dbReference type="ARBA" id="ARBA00022490"/>
    </source>
</evidence>
<dbReference type="EMBL" id="WKZA01000069">
    <property type="protein sequence ID" value="MSA95747.1"/>
    <property type="molecule type" value="Genomic_DNA"/>
</dbReference>
<dbReference type="InterPro" id="IPR001669">
    <property type="entry name" value="Arg_repress"/>
</dbReference>
<feature type="domain" description="Arginine repressor C-terminal" evidence="10">
    <location>
        <begin position="72"/>
        <end position="136"/>
    </location>
</feature>
<evidence type="ECO:0000259" key="10">
    <source>
        <dbReference type="Pfam" id="PF02863"/>
    </source>
</evidence>
<reference evidence="11 15" key="4">
    <citation type="journal article" date="2019" name="Nat. Med.">
        <title>A library of human gut bacterial isolates paired with longitudinal multiomics data enables mechanistic microbiome research.</title>
        <authorList>
            <person name="Poyet M."/>
            <person name="Groussin M."/>
            <person name="Gibbons S.M."/>
            <person name="Avila-Pacheco J."/>
            <person name="Jiang X."/>
            <person name="Kearney S.M."/>
            <person name="Perrotta A.R."/>
            <person name="Berdy B."/>
            <person name="Zhao S."/>
            <person name="Lieberman T.D."/>
            <person name="Swanson P.K."/>
            <person name="Smith M."/>
            <person name="Roesemann S."/>
            <person name="Alexander J.E."/>
            <person name="Rich S.A."/>
            <person name="Livny J."/>
            <person name="Vlamakis H."/>
            <person name="Clish C."/>
            <person name="Bullock K."/>
            <person name="Deik A."/>
            <person name="Scott J."/>
            <person name="Pierce K.A."/>
            <person name="Xavier R.J."/>
            <person name="Alm E.J."/>
        </authorList>
    </citation>
    <scope>NUCLEOTIDE SEQUENCE [LARGE SCALE GENOMIC DNA]</scope>
    <source>
        <strain evidence="11 15">BIOML-A1</strain>
    </source>
</reference>
<evidence type="ECO:0000313" key="13">
    <source>
        <dbReference type="EMBL" id="ROT90295.1"/>
    </source>
</evidence>
<sequence length="142" mass="15775">MRKRQQRHDIIRDIIREHNVKTQRDLADQLQAAGYDCTQATISRDIMDMGLVKSREGYYVLPEEMRLQRMVSELVEEVHVAGNLIVVKTFSGGAAGVSAALDKASLRGALGTVAGDNTIMIAAESPEAALEVERAIDRLRRR</sequence>
<dbReference type="Proteomes" id="UP000468327">
    <property type="component" value="Unassembled WGS sequence"/>
</dbReference>
<dbReference type="Gene3D" id="1.10.10.10">
    <property type="entry name" value="Winged helix-like DNA-binding domain superfamily/Winged helix DNA-binding domain"/>
    <property type="match status" value="1"/>
</dbReference>
<proteinExistence type="inferred from homology"/>
<keyword evidence="5 8" id="KW-0805">Transcription regulation</keyword>
<dbReference type="GO" id="GO:1900079">
    <property type="term" value="P:regulation of arginine biosynthetic process"/>
    <property type="evidence" value="ECO:0007669"/>
    <property type="project" value="UniProtKB-UniRule"/>
</dbReference>
<reference evidence="13" key="2">
    <citation type="journal article" date="2019" name="Int. J. Syst. Evol. Microbiol.">
        <title>Gordonibacter faecihominis is a later heterotypic synonym of Gordonibacter urolithinfaciens.</title>
        <authorList>
            <person name="Danylec N."/>
            <person name="Stoll D.A."/>
            <person name="Huch M."/>
        </authorList>
    </citation>
    <scope>NUCLEOTIDE SEQUENCE</scope>
    <source>
        <strain evidence="13">DSM 27213</strain>
    </source>
</reference>
<keyword evidence="4 8" id="KW-0678">Repressor</keyword>
<dbReference type="GO" id="GO:0034618">
    <property type="term" value="F:arginine binding"/>
    <property type="evidence" value="ECO:0007669"/>
    <property type="project" value="InterPro"/>
</dbReference>
<dbReference type="AlphaFoldDB" id="A0A1Y4FPR4"/>
<dbReference type="EMBL" id="QIBW01000006">
    <property type="protein sequence ID" value="ROT90295.1"/>
    <property type="molecule type" value="Genomic_DNA"/>
</dbReference>
<evidence type="ECO:0000256" key="5">
    <source>
        <dbReference type="ARBA" id="ARBA00023015"/>
    </source>
</evidence>
<evidence type="ECO:0000313" key="14">
    <source>
        <dbReference type="Proteomes" id="UP000285258"/>
    </source>
</evidence>
<evidence type="ECO:0000256" key="7">
    <source>
        <dbReference type="ARBA" id="ARBA00023163"/>
    </source>
</evidence>
<dbReference type="SUPFAM" id="SSF55252">
    <property type="entry name" value="C-terminal domain of arginine repressor"/>
    <property type="match status" value="1"/>
</dbReference>
<dbReference type="UniPathway" id="UPA00068"/>
<dbReference type="PANTHER" id="PTHR34471">
    <property type="entry name" value="ARGININE REPRESSOR"/>
    <property type="match status" value="1"/>
</dbReference>
<feature type="domain" description="Arginine repressor DNA-binding" evidence="9">
    <location>
        <begin position="3"/>
        <end position="65"/>
    </location>
</feature>
<evidence type="ECO:0000256" key="1">
    <source>
        <dbReference type="ARBA" id="ARBA00004496"/>
    </source>
</evidence>
<keyword evidence="16" id="KW-1185">Reference proteome</keyword>
<keyword evidence="8" id="KW-0028">Amino-acid biosynthesis</keyword>
<dbReference type="RefSeq" id="WP_015538624.1">
    <property type="nucleotide sequence ID" value="NZ_BAABZN010000001.1"/>
</dbReference>
<dbReference type="EMBL" id="WPOC01000011">
    <property type="protein sequence ID" value="MVN15403.1"/>
    <property type="molecule type" value="Genomic_DNA"/>
</dbReference>
<dbReference type="GO" id="GO:0006526">
    <property type="term" value="P:L-arginine biosynthetic process"/>
    <property type="evidence" value="ECO:0007669"/>
    <property type="project" value="UniProtKB-UniPathway"/>
</dbReference>
<dbReference type="InterPro" id="IPR036388">
    <property type="entry name" value="WH-like_DNA-bd_sf"/>
</dbReference>
<comment type="pathway">
    <text evidence="8">Amino-acid biosynthesis; L-arginine biosynthesis [regulation].</text>
</comment>
<reference evidence="13" key="3">
    <citation type="journal article" date="2019" name="Microbiol. Resour. Announc.">
        <title>Draft Genome Sequences of Type Strains of Gordonibacter faecihominis, Paraeggerthella hongkongensis, Parvibacter caecicola,Slackia equolifaciens, Slackia faecicanis, and Slackia isoflavoniconvertens.</title>
        <authorList>
            <person name="Danylec N."/>
            <person name="Stoll D.A."/>
            <person name="Dotsch A."/>
            <person name="Huch M."/>
        </authorList>
    </citation>
    <scope>NUCLEOTIDE SEQUENCE</scope>
    <source>
        <strain evidence="13">DSM 27213</strain>
    </source>
</reference>
<keyword evidence="7 8" id="KW-0804">Transcription</keyword>
<evidence type="ECO:0000256" key="4">
    <source>
        <dbReference type="ARBA" id="ARBA00022491"/>
    </source>
</evidence>
<dbReference type="Proteomes" id="UP000462865">
    <property type="component" value="Unassembled WGS sequence"/>
</dbReference>
<accession>A0A1Y4FPR4</accession>
<dbReference type="GO" id="GO:0003700">
    <property type="term" value="F:DNA-binding transcription factor activity"/>
    <property type="evidence" value="ECO:0007669"/>
    <property type="project" value="UniProtKB-UniRule"/>
</dbReference>
<comment type="function">
    <text evidence="8">Regulates arginine biosynthesis genes.</text>
</comment>
<reference evidence="14" key="1">
    <citation type="submission" date="2018-05" db="EMBL/GenBank/DDBJ databases">
        <title>Genome Sequencing of selected type strains of the family Eggerthellaceae.</title>
        <authorList>
            <person name="Danylec N."/>
            <person name="Stoll D.A."/>
            <person name="Doetsch A."/>
            <person name="Huch M."/>
        </authorList>
    </citation>
    <scope>NUCLEOTIDE SEQUENCE [LARGE SCALE GENOMIC DNA]</scope>
    <source>
        <strain evidence="14">DSM 27213</strain>
    </source>
</reference>
<evidence type="ECO:0000313" key="12">
    <source>
        <dbReference type="EMBL" id="MVN15403.1"/>
    </source>
</evidence>
<evidence type="ECO:0000256" key="2">
    <source>
        <dbReference type="ARBA" id="ARBA00008316"/>
    </source>
</evidence>
<dbReference type="SUPFAM" id="SSF46785">
    <property type="entry name" value="Winged helix' DNA-binding domain"/>
    <property type="match status" value="1"/>
</dbReference>
<comment type="similarity">
    <text evidence="2 8">Belongs to the ArgR family.</text>
</comment>
<comment type="caution">
    <text evidence="12">The sequence shown here is derived from an EMBL/GenBank/DDBJ whole genome shotgun (WGS) entry which is preliminary data.</text>
</comment>
<evidence type="ECO:0000313" key="15">
    <source>
        <dbReference type="Proteomes" id="UP000462865"/>
    </source>
</evidence>
<dbReference type="InterPro" id="IPR036251">
    <property type="entry name" value="Arg_repress_C_sf"/>
</dbReference>
<gene>
    <name evidence="8" type="primary">argR</name>
    <name evidence="13" type="ORF">DMP12_07105</name>
    <name evidence="11" type="ORF">GKG38_11910</name>
    <name evidence="12" type="ORF">GO738_08620</name>
</gene>
<dbReference type="InterPro" id="IPR020900">
    <property type="entry name" value="Arg_repress_DNA-bd"/>
</dbReference>
<dbReference type="Proteomes" id="UP000285258">
    <property type="component" value="Unassembled WGS sequence"/>
</dbReference>
<evidence type="ECO:0000313" key="16">
    <source>
        <dbReference type="Proteomes" id="UP000468327"/>
    </source>
</evidence>
<reference evidence="12 16" key="5">
    <citation type="submission" date="2019-11" db="EMBL/GenBank/DDBJ databases">
        <title>Whole genome shotgun sequencing (WGS) data from Adlercreutzia equolifaciens ResAG-91, Eggerthella lenta MRI-F36, MRI-F37, MRI-F40, ResAG-49, ResAG-88, ResAG-121, ResAG-145, and Gordonibacter sp. ResAG-5, ResAG-26, ResAG-43, ResAG-50, ResAG-59.</title>
        <authorList>
            <person name="Stoll D.A."/>
            <person name="Danylec N."/>
            <person name="Franz C.M.A.P."/>
            <person name="Huch M."/>
        </authorList>
    </citation>
    <scope>NUCLEOTIDE SEQUENCE [LARGE SCALE GENOMIC DNA]</scope>
    <source>
        <strain evidence="12 16">ResAG-59</strain>
    </source>
</reference>
<dbReference type="InterPro" id="IPR036390">
    <property type="entry name" value="WH_DNA-bd_sf"/>
</dbReference>
<keyword evidence="6 8" id="KW-0238">DNA-binding</keyword>
<dbReference type="Pfam" id="PF02863">
    <property type="entry name" value="Arg_repressor_C"/>
    <property type="match status" value="1"/>
</dbReference>
<dbReference type="InterPro" id="IPR020899">
    <property type="entry name" value="Arg_repress_C"/>
</dbReference>
<name>A0A1Y4FPR4_9ACTN</name>
<comment type="subcellular location">
    <subcellularLocation>
        <location evidence="1 8">Cytoplasm</location>
    </subcellularLocation>
</comment>
<dbReference type="GO" id="GO:0051259">
    <property type="term" value="P:protein complex oligomerization"/>
    <property type="evidence" value="ECO:0007669"/>
    <property type="project" value="InterPro"/>
</dbReference>
<dbReference type="GO" id="GO:0003677">
    <property type="term" value="F:DNA binding"/>
    <property type="evidence" value="ECO:0007669"/>
    <property type="project" value="UniProtKB-KW"/>
</dbReference>
<evidence type="ECO:0000256" key="6">
    <source>
        <dbReference type="ARBA" id="ARBA00023125"/>
    </source>
</evidence>
<dbReference type="PANTHER" id="PTHR34471:SF1">
    <property type="entry name" value="ARGININE REPRESSOR"/>
    <property type="match status" value="1"/>
</dbReference>
<dbReference type="PRINTS" id="PR01467">
    <property type="entry name" value="ARGREPRESSOR"/>
</dbReference>
<dbReference type="Pfam" id="PF01316">
    <property type="entry name" value="Arg_repressor"/>
    <property type="match status" value="1"/>
</dbReference>
<dbReference type="GeneID" id="97353148"/>
<organism evidence="12 16">
    <name type="scientific">Gordonibacter urolithinfaciens</name>
    <dbReference type="NCBI Taxonomy" id="1335613"/>
    <lineage>
        <taxon>Bacteria</taxon>
        <taxon>Bacillati</taxon>
        <taxon>Actinomycetota</taxon>
        <taxon>Coriobacteriia</taxon>
        <taxon>Eggerthellales</taxon>
        <taxon>Eggerthellaceae</taxon>
        <taxon>Gordonibacter</taxon>
    </lineage>
</organism>
<dbReference type="HAMAP" id="MF_00173">
    <property type="entry name" value="Arg_repressor"/>
    <property type="match status" value="1"/>
</dbReference>
<keyword evidence="3 8" id="KW-0963">Cytoplasm</keyword>
<evidence type="ECO:0000259" key="9">
    <source>
        <dbReference type="Pfam" id="PF01316"/>
    </source>
</evidence>
<dbReference type="GO" id="GO:0005737">
    <property type="term" value="C:cytoplasm"/>
    <property type="evidence" value="ECO:0007669"/>
    <property type="project" value="UniProtKB-SubCell"/>
</dbReference>
<keyword evidence="8" id="KW-0055">Arginine biosynthesis</keyword>